<reference evidence="2 3" key="1">
    <citation type="submission" date="2019-05" db="EMBL/GenBank/DDBJ databases">
        <authorList>
            <person name="Lee S.D."/>
        </authorList>
    </citation>
    <scope>NUCLEOTIDE SEQUENCE [LARGE SCALE GENOMIC DNA]</scope>
    <source>
        <strain evidence="2 3">C5-26</strain>
    </source>
</reference>
<gene>
    <name evidence="2" type="ORF">FGL98_10320</name>
</gene>
<evidence type="ECO:0000256" key="1">
    <source>
        <dbReference type="SAM" id="Phobius"/>
    </source>
</evidence>
<feature type="transmembrane region" description="Helical" evidence="1">
    <location>
        <begin position="106"/>
        <end position="123"/>
    </location>
</feature>
<feature type="transmembrane region" description="Helical" evidence="1">
    <location>
        <begin position="16"/>
        <end position="37"/>
    </location>
</feature>
<reference evidence="2 3" key="2">
    <citation type="submission" date="2019-08" db="EMBL/GenBank/DDBJ databases">
        <title>Jejuicoccus antrihumi gen. nov., sp. nov., a new member of the family Dermacoccaceae isolated from a cave.</title>
        <authorList>
            <person name="Schumann P."/>
            <person name="Kim I.S."/>
        </authorList>
    </citation>
    <scope>NUCLEOTIDE SEQUENCE [LARGE SCALE GENOMIC DNA]</scope>
    <source>
        <strain evidence="2 3">C5-26</strain>
    </source>
</reference>
<feature type="transmembrane region" description="Helical" evidence="1">
    <location>
        <begin position="135"/>
        <end position="153"/>
    </location>
</feature>
<protein>
    <submittedName>
        <fullName evidence="2">Uncharacterized protein</fullName>
    </submittedName>
</protein>
<proteinExistence type="predicted"/>
<dbReference type="RefSeq" id="WP_146316685.1">
    <property type="nucleotide sequence ID" value="NZ_VCQV01000012.1"/>
</dbReference>
<dbReference type="EMBL" id="VCQV01000012">
    <property type="protein sequence ID" value="TWP36351.1"/>
    <property type="molecule type" value="Genomic_DNA"/>
</dbReference>
<name>A0A563E2C1_9MICO</name>
<evidence type="ECO:0000313" key="2">
    <source>
        <dbReference type="EMBL" id="TWP36351.1"/>
    </source>
</evidence>
<organism evidence="2 3">
    <name type="scientific">Leekyejoonella antrihumi</name>
    <dbReference type="NCBI Taxonomy" id="1660198"/>
    <lineage>
        <taxon>Bacteria</taxon>
        <taxon>Bacillati</taxon>
        <taxon>Actinomycetota</taxon>
        <taxon>Actinomycetes</taxon>
        <taxon>Micrococcales</taxon>
        <taxon>Dermacoccaceae</taxon>
        <taxon>Leekyejoonella</taxon>
    </lineage>
</organism>
<sequence>MAPDWVERLCHRSRTVLPFALIGVACVIAGGLVAAVVAHSPTQHEVWAVAYLVLVPGVAQVALGTCQALLADRVPTDRMLTAQLLTWNVGNAAVIAGTVGDAGWGTALGGALLVVALALFLTNSRGARSTWLLQIYRLLVAVILVSVPIGLIVQQVKGD</sequence>
<dbReference type="AlphaFoldDB" id="A0A563E2C1"/>
<keyword evidence="1" id="KW-1133">Transmembrane helix</keyword>
<dbReference type="OrthoDB" id="4870475at2"/>
<evidence type="ECO:0000313" key="3">
    <source>
        <dbReference type="Proteomes" id="UP000320244"/>
    </source>
</evidence>
<comment type="caution">
    <text evidence="2">The sequence shown here is derived from an EMBL/GenBank/DDBJ whole genome shotgun (WGS) entry which is preliminary data.</text>
</comment>
<accession>A0A563E2C1</accession>
<keyword evidence="1" id="KW-0812">Transmembrane</keyword>
<keyword evidence="1" id="KW-0472">Membrane</keyword>
<dbReference type="Proteomes" id="UP000320244">
    <property type="component" value="Unassembled WGS sequence"/>
</dbReference>
<feature type="transmembrane region" description="Helical" evidence="1">
    <location>
        <begin position="49"/>
        <end position="70"/>
    </location>
</feature>
<keyword evidence="3" id="KW-1185">Reference proteome</keyword>